<keyword evidence="3" id="KW-1185">Reference proteome</keyword>
<organism evidence="2 3">
    <name type="scientific">Pseudorhizobium tarimense</name>
    <dbReference type="NCBI Taxonomy" id="1079109"/>
    <lineage>
        <taxon>Bacteria</taxon>
        <taxon>Pseudomonadati</taxon>
        <taxon>Pseudomonadota</taxon>
        <taxon>Alphaproteobacteria</taxon>
        <taxon>Hyphomicrobiales</taxon>
        <taxon>Rhizobiaceae</taxon>
        <taxon>Rhizobium/Agrobacterium group</taxon>
        <taxon>Pseudorhizobium</taxon>
    </lineage>
</organism>
<comment type="caution">
    <text evidence="2">The sequence shown here is derived from an EMBL/GenBank/DDBJ whole genome shotgun (WGS) entry which is preliminary data.</text>
</comment>
<evidence type="ECO:0000313" key="2">
    <source>
        <dbReference type="EMBL" id="MET3584088.1"/>
    </source>
</evidence>
<feature type="region of interest" description="Disordered" evidence="1">
    <location>
        <begin position="18"/>
        <end position="49"/>
    </location>
</feature>
<reference evidence="2 3" key="1">
    <citation type="submission" date="2024-06" db="EMBL/GenBank/DDBJ databases">
        <title>Genomic Encyclopedia of Type Strains, Phase IV (KMG-IV): sequencing the most valuable type-strain genomes for metagenomic binning, comparative biology and taxonomic classification.</title>
        <authorList>
            <person name="Goeker M."/>
        </authorList>
    </citation>
    <scope>NUCLEOTIDE SEQUENCE [LARGE SCALE GENOMIC DNA]</scope>
    <source>
        <strain evidence="2 3">DSM 105042</strain>
    </source>
</reference>
<sequence length="94" mass="10885">MRKARGRVAIAPASVSSGSAILPRYGSPSAWDQQHHRRRHDDKGKERKKYVPIHGLLLHARNPRIVENLLKNKKFRESRRAVAETRKKEIRRAS</sequence>
<name>A0ABV2H0N2_9HYPH</name>
<feature type="compositionally biased region" description="Basic residues" evidence="1">
    <location>
        <begin position="35"/>
        <end position="49"/>
    </location>
</feature>
<dbReference type="RefSeq" id="WP_247242126.1">
    <property type="nucleotide sequence ID" value="NZ_JALJRA010000001.1"/>
</dbReference>
<accession>A0ABV2H0N2</accession>
<dbReference type="Proteomes" id="UP001549031">
    <property type="component" value="Unassembled WGS sequence"/>
</dbReference>
<evidence type="ECO:0000256" key="1">
    <source>
        <dbReference type="SAM" id="MobiDB-lite"/>
    </source>
</evidence>
<evidence type="ECO:0000313" key="3">
    <source>
        <dbReference type="Proteomes" id="UP001549031"/>
    </source>
</evidence>
<gene>
    <name evidence="2" type="ORF">ABID21_000180</name>
</gene>
<dbReference type="EMBL" id="JBEPLJ010000001">
    <property type="protein sequence ID" value="MET3584088.1"/>
    <property type="molecule type" value="Genomic_DNA"/>
</dbReference>
<protein>
    <submittedName>
        <fullName evidence="2">Uncharacterized protein</fullName>
    </submittedName>
</protein>
<proteinExistence type="predicted"/>